<dbReference type="GO" id="GO:0051287">
    <property type="term" value="F:NAD binding"/>
    <property type="evidence" value="ECO:0007669"/>
    <property type="project" value="InterPro"/>
</dbReference>
<dbReference type="GO" id="GO:0003979">
    <property type="term" value="F:UDP-glucose 6-dehydrogenase activity"/>
    <property type="evidence" value="ECO:0007669"/>
    <property type="project" value="UniProtKB-EC"/>
</dbReference>
<sequence>MFEIKKICCIGAGYVGGPTCSVIAHMCPEIRVTVVGVNESRINAWNSPTLPVYEVNIKQLFVLMFFVFLLSLLNNLHY</sequence>
<feature type="transmembrane region" description="Helical" evidence="2">
    <location>
        <begin position="57"/>
        <end position="76"/>
    </location>
</feature>
<dbReference type="Pfam" id="PF03721">
    <property type="entry name" value="UDPG_MGDP_dh_N"/>
    <property type="match status" value="1"/>
</dbReference>
<dbReference type="InterPro" id="IPR001732">
    <property type="entry name" value="UDP-Glc/GDP-Man_DH_N"/>
</dbReference>
<dbReference type="GO" id="GO:0006024">
    <property type="term" value="P:glycosaminoglycan biosynthetic process"/>
    <property type="evidence" value="ECO:0007669"/>
    <property type="project" value="TreeGrafter"/>
</dbReference>
<dbReference type="GO" id="GO:0005634">
    <property type="term" value="C:nucleus"/>
    <property type="evidence" value="ECO:0007669"/>
    <property type="project" value="TreeGrafter"/>
</dbReference>
<dbReference type="GeneTree" id="ENSGT00390000015355"/>
<organism evidence="4 5">
    <name type="scientific">Prolemur simus</name>
    <name type="common">Greater bamboo lemur</name>
    <name type="synonym">Hapalemur simus</name>
    <dbReference type="NCBI Taxonomy" id="1328070"/>
    <lineage>
        <taxon>Eukaryota</taxon>
        <taxon>Metazoa</taxon>
        <taxon>Chordata</taxon>
        <taxon>Craniata</taxon>
        <taxon>Vertebrata</taxon>
        <taxon>Euteleostomi</taxon>
        <taxon>Mammalia</taxon>
        <taxon>Eutheria</taxon>
        <taxon>Euarchontoglires</taxon>
        <taxon>Primates</taxon>
        <taxon>Strepsirrhini</taxon>
        <taxon>Lemuriformes</taxon>
        <taxon>Lemuridae</taxon>
        <taxon>Prolemur</taxon>
    </lineage>
</organism>
<feature type="domain" description="UDP-glucose/GDP-mannose dehydrogenase N-terminal" evidence="3">
    <location>
        <begin position="5"/>
        <end position="60"/>
    </location>
</feature>
<dbReference type="Ensembl" id="ENSPSMT00000002617.1">
    <property type="protein sequence ID" value="ENSPSMP00000002219.1"/>
    <property type="gene ID" value="ENSPSMG00000001701.1"/>
</dbReference>
<name>A0A8C8YI88_PROSS</name>
<keyword evidence="2" id="KW-0812">Transmembrane</keyword>
<dbReference type="PANTHER" id="PTHR11374:SF59">
    <property type="entry name" value="UDP-GLUCOSE 6-DEHYDROGENASE"/>
    <property type="match status" value="1"/>
</dbReference>
<reference evidence="4" key="1">
    <citation type="submission" date="2025-08" db="UniProtKB">
        <authorList>
            <consortium name="Ensembl"/>
        </authorList>
    </citation>
    <scope>IDENTIFICATION</scope>
</reference>
<evidence type="ECO:0000313" key="4">
    <source>
        <dbReference type="Ensembl" id="ENSPSMP00000002219.1"/>
    </source>
</evidence>
<evidence type="ECO:0000313" key="5">
    <source>
        <dbReference type="Proteomes" id="UP000694414"/>
    </source>
</evidence>
<dbReference type="Gene3D" id="3.40.50.720">
    <property type="entry name" value="NAD(P)-binding Rossmann-like Domain"/>
    <property type="match status" value="1"/>
</dbReference>
<dbReference type="PANTHER" id="PTHR11374">
    <property type="entry name" value="UDP-GLUCOSE DEHYDROGENASE/UDP-MANNAC DEHYDROGENASE"/>
    <property type="match status" value="1"/>
</dbReference>
<keyword evidence="2" id="KW-1133">Transmembrane helix</keyword>
<reference evidence="4" key="2">
    <citation type="submission" date="2025-09" db="UniProtKB">
        <authorList>
            <consortium name="Ensembl"/>
        </authorList>
    </citation>
    <scope>IDENTIFICATION</scope>
</reference>
<keyword evidence="2" id="KW-0472">Membrane</keyword>
<evidence type="ECO:0000256" key="2">
    <source>
        <dbReference type="SAM" id="Phobius"/>
    </source>
</evidence>
<protein>
    <recommendedName>
        <fullName evidence="3">UDP-glucose/GDP-mannose dehydrogenase N-terminal domain-containing protein</fullName>
    </recommendedName>
</protein>
<dbReference type="InterPro" id="IPR036291">
    <property type="entry name" value="NAD(P)-bd_dom_sf"/>
</dbReference>
<proteinExistence type="predicted"/>
<dbReference type="AlphaFoldDB" id="A0A8C8YI88"/>
<dbReference type="InterPro" id="IPR028356">
    <property type="entry name" value="UDPglc_DH_euk"/>
</dbReference>
<accession>A0A8C8YI88</accession>
<evidence type="ECO:0000256" key="1">
    <source>
        <dbReference type="ARBA" id="ARBA00047473"/>
    </source>
</evidence>
<comment type="catalytic activity">
    <reaction evidence="1">
        <text>UDP-alpha-D-glucose + 2 NAD(+) + H2O = UDP-alpha-D-glucuronate + 2 NADH + 3 H(+)</text>
        <dbReference type="Rhea" id="RHEA:23596"/>
        <dbReference type="ChEBI" id="CHEBI:15377"/>
        <dbReference type="ChEBI" id="CHEBI:15378"/>
        <dbReference type="ChEBI" id="CHEBI:57540"/>
        <dbReference type="ChEBI" id="CHEBI:57945"/>
        <dbReference type="ChEBI" id="CHEBI:58052"/>
        <dbReference type="ChEBI" id="CHEBI:58885"/>
        <dbReference type="EC" id="1.1.1.22"/>
    </reaction>
</comment>
<dbReference type="Proteomes" id="UP000694414">
    <property type="component" value="Unplaced"/>
</dbReference>
<dbReference type="SUPFAM" id="SSF51735">
    <property type="entry name" value="NAD(P)-binding Rossmann-fold domains"/>
    <property type="match status" value="1"/>
</dbReference>
<evidence type="ECO:0000259" key="3">
    <source>
        <dbReference type="Pfam" id="PF03721"/>
    </source>
</evidence>
<keyword evidence="5" id="KW-1185">Reference proteome</keyword>